<feature type="transmembrane region" description="Helical" evidence="7">
    <location>
        <begin position="377"/>
        <end position="398"/>
    </location>
</feature>
<feature type="transmembrane region" description="Helical" evidence="7">
    <location>
        <begin position="410"/>
        <end position="430"/>
    </location>
</feature>
<feature type="transmembrane region" description="Helical" evidence="7">
    <location>
        <begin position="184"/>
        <end position="205"/>
    </location>
</feature>
<name>A0A5R8NPV0_9NOCA</name>
<proteinExistence type="predicted"/>
<feature type="transmembrane region" description="Helical" evidence="7">
    <location>
        <begin position="244"/>
        <end position="264"/>
    </location>
</feature>
<dbReference type="Gene3D" id="1.20.1250.20">
    <property type="entry name" value="MFS general substrate transporter like domains"/>
    <property type="match status" value="1"/>
</dbReference>
<evidence type="ECO:0000313" key="10">
    <source>
        <dbReference type="Proteomes" id="UP000306378"/>
    </source>
</evidence>
<evidence type="ECO:0000256" key="1">
    <source>
        <dbReference type="ARBA" id="ARBA00004651"/>
    </source>
</evidence>
<dbReference type="Pfam" id="PF07690">
    <property type="entry name" value="MFS_1"/>
    <property type="match status" value="1"/>
</dbReference>
<feature type="transmembrane region" description="Helical" evidence="7">
    <location>
        <begin position="276"/>
        <end position="293"/>
    </location>
</feature>
<dbReference type="GO" id="GO:0005886">
    <property type="term" value="C:plasma membrane"/>
    <property type="evidence" value="ECO:0007669"/>
    <property type="project" value="UniProtKB-SubCell"/>
</dbReference>
<keyword evidence="6 7" id="KW-0472">Membrane</keyword>
<feature type="transmembrane region" description="Helical" evidence="7">
    <location>
        <begin position="349"/>
        <end position="370"/>
    </location>
</feature>
<feature type="transmembrane region" description="Helical" evidence="7">
    <location>
        <begin position="478"/>
        <end position="501"/>
    </location>
</feature>
<evidence type="ECO:0000256" key="5">
    <source>
        <dbReference type="ARBA" id="ARBA00022989"/>
    </source>
</evidence>
<dbReference type="EMBL" id="VBUT01000005">
    <property type="protein sequence ID" value="TLF77710.1"/>
    <property type="molecule type" value="Genomic_DNA"/>
</dbReference>
<feature type="transmembrane region" description="Helical" evidence="7">
    <location>
        <begin position="149"/>
        <end position="172"/>
    </location>
</feature>
<feature type="transmembrane region" description="Helical" evidence="7">
    <location>
        <begin position="124"/>
        <end position="143"/>
    </location>
</feature>
<dbReference type="PANTHER" id="PTHR42718">
    <property type="entry name" value="MAJOR FACILITATOR SUPERFAMILY MULTIDRUG TRANSPORTER MFSC"/>
    <property type="match status" value="1"/>
</dbReference>
<dbReference type="InterPro" id="IPR020846">
    <property type="entry name" value="MFS_dom"/>
</dbReference>
<evidence type="ECO:0000256" key="4">
    <source>
        <dbReference type="ARBA" id="ARBA00022692"/>
    </source>
</evidence>
<evidence type="ECO:0000259" key="8">
    <source>
        <dbReference type="PROSITE" id="PS50850"/>
    </source>
</evidence>
<evidence type="ECO:0000256" key="7">
    <source>
        <dbReference type="SAM" id="Phobius"/>
    </source>
</evidence>
<dbReference type="GO" id="GO:0022857">
    <property type="term" value="F:transmembrane transporter activity"/>
    <property type="evidence" value="ECO:0007669"/>
    <property type="project" value="InterPro"/>
</dbReference>
<keyword evidence="3" id="KW-1003">Cell membrane</keyword>
<gene>
    <name evidence="9" type="ORF">FEK34_15535</name>
</gene>
<dbReference type="PROSITE" id="PS50850">
    <property type="entry name" value="MFS"/>
    <property type="match status" value="1"/>
</dbReference>
<dbReference type="Proteomes" id="UP000306378">
    <property type="component" value="Unassembled WGS sequence"/>
</dbReference>
<dbReference type="PRINTS" id="PR01036">
    <property type="entry name" value="TCRTETB"/>
</dbReference>
<keyword evidence="5 7" id="KW-1133">Transmembrane helix</keyword>
<feature type="transmembrane region" description="Helical" evidence="7">
    <location>
        <begin position="59"/>
        <end position="80"/>
    </location>
</feature>
<evidence type="ECO:0000256" key="6">
    <source>
        <dbReference type="ARBA" id="ARBA00023136"/>
    </source>
</evidence>
<reference evidence="9 10" key="1">
    <citation type="submission" date="2019-05" db="EMBL/GenBank/DDBJ databases">
        <title>Genomes sequences of two Nocardia cyriacigeorgica environmental isolates, type strains Nocardia asteroides ATCC 19247 and Nocardia cyriacigeorgica DSM 44484.</title>
        <authorList>
            <person name="Vautrin F."/>
            <person name="Bergeron E."/>
            <person name="Dubost A."/>
            <person name="Abrouk D."/>
            <person name="Rodriguez Nava V."/>
            <person name="Pujic P."/>
        </authorList>
    </citation>
    <scope>NUCLEOTIDE SEQUENCE [LARGE SCALE GENOMIC DNA]</scope>
    <source>
        <strain evidence="9 10">EML 446</strain>
    </source>
</reference>
<dbReference type="CDD" id="cd17321">
    <property type="entry name" value="MFS_MMR_MDR_like"/>
    <property type="match status" value="1"/>
</dbReference>
<feature type="transmembrane region" description="Helical" evidence="7">
    <location>
        <begin position="211"/>
        <end position="232"/>
    </location>
</feature>
<dbReference type="InterPro" id="IPR036259">
    <property type="entry name" value="MFS_trans_sf"/>
</dbReference>
<evidence type="ECO:0000256" key="3">
    <source>
        <dbReference type="ARBA" id="ARBA00022475"/>
    </source>
</evidence>
<keyword evidence="4 7" id="KW-0812">Transmembrane</keyword>
<dbReference type="PANTHER" id="PTHR42718:SF46">
    <property type="entry name" value="BLR6921 PROTEIN"/>
    <property type="match status" value="1"/>
</dbReference>
<evidence type="ECO:0000313" key="9">
    <source>
        <dbReference type="EMBL" id="TLF77710.1"/>
    </source>
</evidence>
<feature type="transmembrane region" description="Helical" evidence="7">
    <location>
        <begin position="442"/>
        <end position="463"/>
    </location>
</feature>
<comment type="subcellular location">
    <subcellularLocation>
        <location evidence="1">Cell membrane</location>
        <topology evidence="1">Multi-pass membrane protein</topology>
    </subcellularLocation>
</comment>
<protein>
    <submittedName>
        <fullName evidence="9">MFS transporter</fullName>
    </submittedName>
</protein>
<feature type="domain" description="Major facilitator superfamily (MFS) profile" evidence="8">
    <location>
        <begin position="58"/>
        <end position="505"/>
    </location>
</feature>
<dbReference type="InterPro" id="IPR005829">
    <property type="entry name" value="Sugar_transporter_CS"/>
</dbReference>
<comment type="caution">
    <text evidence="9">The sequence shown here is derived from an EMBL/GenBank/DDBJ whole genome shotgun (WGS) entry which is preliminary data.</text>
</comment>
<dbReference type="AlphaFoldDB" id="A0A5R8NPV0"/>
<organism evidence="9 10">
    <name type="scientific">Nocardia cyriacigeorgica</name>
    <dbReference type="NCBI Taxonomy" id="135487"/>
    <lineage>
        <taxon>Bacteria</taxon>
        <taxon>Bacillati</taxon>
        <taxon>Actinomycetota</taxon>
        <taxon>Actinomycetes</taxon>
        <taxon>Mycobacteriales</taxon>
        <taxon>Nocardiaceae</taxon>
        <taxon>Nocardia</taxon>
    </lineage>
</organism>
<sequence>MRYHPASSRIVARFNWRIASSSAEKFCDSPWLAYALDAGTHAVTPAVASVAPGRRRGALVVLCFVQFMLVLDDNVVSVALPSLRDELGFSGAGLAWVVNAYFLTFGGLLLLAGRAADLLGRRRVFLLGVALFGVASLACGLAQEPWQLVLGRFVQGAGAAMASPAALSLITLLFPGPAERTRALAIWGGIAALGGTTGLVISGVLTDLTSWRWIFLINLPVAAAALVLMPRLIPESRARSRARLDIPGTVLGTGAVVSLVYGLLRAGETNWTDLAVIAALLLAVLLAVAFLTVESRAAEPLVPMAFLADRTRSVANAATLLFSVAFFAMAFLLMIHLQTVLGYGPLQAGLAYLPYGAGILVGMRLSTYLITRLGMRWALVLSFLISSAGLLILSSVAAGDAYATGVLPGMLVTSLGCGLSLPVLTAAAVTGTTTENAGLGSALFSSVQQIGGAIGVAVLVAVAERHSGAAAGSTRSQGFSFALTIAAVILTLGAVLIAALLRTPRSTAVSASTDDRIPAAEQT</sequence>
<dbReference type="Gene3D" id="1.20.1720.10">
    <property type="entry name" value="Multidrug resistance protein D"/>
    <property type="match status" value="1"/>
</dbReference>
<dbReference type="SUPFAM" id="SSF103473">
    <property type="entry name" value="MFS general substrate transporter"/>
    <property type="match status" value="1"/>
</dbReference>
<keyword evidence="2" id="KW-0813">Transport</keyword>
<dbReference type="PROSITE" id="PS00216">
    <property type="entry name" value="SUGAR_TRANSPORT_1"/>
    <property type="match status" value="1"/>
</dbReference>
<accession>A0A5R8NPV0</accession>
<dbReference type="InterPro" id="IPR011701">
    <property type="entry name" value="MFS"/>
</dbReference>
<feature type="transmembrane region" description="Helical" evidence="7">
    <location>
        <begin position="314"/>
        <end position="337"/>
    </location>
</feature>
<evidence type="ECO:0000256" key="2">
    <source>
        <dbReference type="ARBA" id="ARBA00022448"/>
    </source>
</evidence>
<feature type="transmembrane region" description="Helical" evidence="7">
    <location>
        <begin position="92"/>
        <end position="112"/>
    </location>
</feature>